<keyword evidence="3" id="KW-1185">Reference proteome</keyword>
<feature type="chain" id="PRO_5011733952" description="M61 glycyl aminopeptidase" evidence="1">
    <location>
        <begin position="22"/>
        <end position="411"/>
    </location>
</feature>
<name>A0A1I5UAZ5_9PSED</name>
<dbReference type="AlphaFoldDB" id="A0A1I5UAZ5"/>
<evidence type="ECO:0000313" key="2">
    <source>
        <dbReference type="EMBL" id="SFP92107.1"/>
    </source>
</evidence>
<keyword evidence="1" id="KW-0732">Signal</keyword>
<protein>
    <recommendedName>
        <fullName evidence="4">M61 glycyl aminopeptidase</fullName>
    </recommendedName>
</protein>
<evidence type="ECO:0008006" key="4">
    <source>
        <dbReference type="Google" id="ProtNLM"/>
    </source>
</evidence>
<dbReference type="Proteomes" id="UP000198784">
    <property type="component" value="Unassembled WGS sequence"/>
</dbReference>
<dbReference type="STRING" id="289003.SAMN05216190_12458"/>
<dbReference type="RefSeq" id="WP_090503184.1">
    <property type="nucleotide sequence ID" value="NZ_FOWX01000024.1"/>
</dbReference>
<reference evidence="3" key="1">
    <citation type="submission" date="2016-10" db="EMBL/GenBank/DDBJ databases">
        <authorList>
            <person name="Varghese N."/>
            <person name="Submissions S."/>
        </authorList>
    </citation>
    <scope>NUCLEOTIDE SEQUENCE [LARGE SCALE GENOMIC DNA]</scope>
    <source>
        <strain evidence="3">DSM 17834</strain>
    </source>
</reference>
<organism evidence="2 3">
    <name type="scientific">Pseudomonas borbori</name>
    <dbReference type="NCBI Taxonomy" id="289003"/>
    <lineage>
        <taxon>Bacteria</taxon>
        <taxon>Pseudomonadati</taxon>
        <taxon>Pseudomonadota</taxon>
        <taxon>Gammaproteobacteria</taxon>
        <taxon>Pseudomonadales</taxon>
        <taxon>Pseudomonadaceae</taxon>
        <taxon>Pseudomonas</taxon>
    </lineage>
</organism>
<evidence type="ECO:0000313" key="3">
    <source>
        <dbReference type="Proteomes" id="UP000198784"/>
    </source>
</evidence>
<dbReference type="EMBL" id="FOWX01000024">
    <property type="protein sequence ID" value="SFP92107.1"/>
    <property type="molecule type" value="Genomic_DNA"/>
</dbReference>
<feature type="signal peptide" evidence="1">
    <location>
        <begin position="1"/>
        <end position="21"/>
    </location>
</feature>
<proteinExistence type="predicted"/>
<gene>
    <name evidence="2" type="ORF">SAMN05216190_12458</name>
</gene>
<evidence type="ECO:0000256" key="1">
    <source>
        <dbReference type="SAM" id="SignalP"/>
    </source>
</evidence>
<sequence>MMIRRSLLSALLLSLCAPLWAAQKVDLDYHVRFLPESDQAEVSLTLGNGERVHSLAFNLGDKGYYSDFSADGEWTQESPERGVWQPAKGLAKLSYRVRINHPHPRLQDRFAARMTEDWALLRGDDLVPSAVLRQQDKTELVARLQFELPKGWRGVETGWPRIGKHRFRIDNPLRKFDRPTGWIVAGKIGTRRARLGETDVAVAAPIGEGMRRMDILTLLTFVWPEAQAVFPRDPAKLLIVGAGDPMWRGGLSAPNSYYMHADRPLVSENGTSSLVHELVHVFSRIQARDRSDWITEGLAEYYAIELVRRAGGLNEDRYQAVREQLIRWSKPVKSLRSSNASGPVTARAVLLLQELDREIRQKTKGNTQPRSLDDVTRGLMRLDKASTKDFIEISENVMGDRSEVLDSKLLK</sequence>
<accession>A0A1I5UAZ5</accession>
<dbReference type="OrthoDB" id="6382779at2"/>